<feature type="domain" description="Sodium/calcium exchanger membrane region" evidence="6">
    <location>
        <begin position="2"/>
        <end position="125"/>
    </location>
</feature>
<dbReference type="GO" id="GO:0016020">
    <property type="term" value="C:membrane"/>
    <property type="evidence" value="ECO:0007669"/>
    <property type="project" value="UniProtKB-SubCell"/>
</dbReference>
<evidence type="ECO:0000256" key="4">
    <source>
        <dbReference type="ARBA" id="ARBA00023136"/>
    </source>
</evidence>
<feature type="transmembrane region" description="Helical" evidence="5">
    <location>
        <begin position="177"/>
        <end position="200"/>
    </location>
</feature>
<protein>
    <recommendedName>
        <fullName evidence="6">Sodium/calcium exchanger membrane region domain-containing protein</fullName>
    </recommendedName>
</protein>
<evidence type="ECO:0000259" key="6">
    <source>
        <dbReference type="Pfam" id="PF01699"/>
    </source>
</evidence>
<feature type="transmembrane region" description="Helical" evidence="5">
    <location>
        <begin position="57"/>
        <end position="76"/>
    </location>
</feature>
<dbReference type="EMBL" id="BA000011">
    <property type="protein sequence ID" value="BAB59548.1"/>
    <property type="molecule type" value="Genomic_DNA"/>
</dbReference>
<dbReference type="Gene3D" id="1.20.1420.30">
    <property type="entry name" value="NCX, central ion-binding region"/>
    <property type="match status" value="1"/>
</dbReference>
<name>Q97BP9_THEVO</name>
<dbReference type="PaxDb" id="273116-14324621"/>
<keyword evidence="2 5" id="KW-0812">Transmembrane</keyword>
<feature type="transmembrane region" description="Helical" evidence="5">
    <location>
        <begin position="88"/>
        <end position="106"/>
    </location>
</feature>
<accession>Q97BP9</accession>
<dbReference type="InterPro" id="IPR044880">
    <property type="entry name" value="NCX_ion-bd_dom_sf"/>
</dbReference>
<organism evidence="7 8">
    <name type="scientific">Thermoplasma volcanium (strain ATCC 51530 / DSM 4299 / JCM 9571 / NBRC 15438 / GSS1)</name>
    <dbReference type="NCBI Taxonomy" id="273116"/>
    <lineage>
        <taxon>Archaea</taxon>
        <taxon>Methanobacteriati</taxon>
        <taxon>Thermoplasmatota</taxon>
        <taxon>Thermoplasmata</taxon>
        <taxon>Thermoplasmatales</taxon>
        <taxon>Thermoplasmataceae</taxon>
        <taxon>Thermoplasma</taxon>
    </lineage>
</organism>
<evidence type="ECO:0000313" key="8">
    <source>
        <dbReference type="Proteomes" id="UP000001017"/>
    </source>
</evidence>
<feature type="transmembrane region" description="Helical" evidence="5">
    <location>
        <begin position="212"/>
        <end position="231"/>
    </location>
</feature>
<dbReference type="STRING" id="273116.gene:9381184"/>
<dbReference type="PhylomeDB" id="Q97BP9"/>
<dbReference type="OrthoDB" id="57479at2157"/>
<dbReference type="InterPro" id="IPR004837">
    <property type="entry name" value="NaCa_Exmemb"/>
</dbReference>
<keyword evidence="8" id="KW-1185">Reference proteome</keyword>
<dbReference type="GO" id="GO:0055085">
    <property type="term" value="P:transmembrane transport"/>
    <property type="evidence" value="ECO:0007669"/>
    <property type="project" value="InterPro"/>
</dbReference>
<evidence type="ECO:0000256" key="3">
    <source>
        <dbReference type="ARBA" id="ARBA00022989"/>
    </source>
</evidence>
<reference evidence="7 8" key="2">
    <citation type="journal article" date="2000" name="Proc. Natl. Acad. Sci. U.S.A.">
        <title>Archaeal adaptation to higher temperatures revealed by genomic sequence of Thermoplasma volcanium.</title>
        <authorList>
            <person name="Kawashima T."/>
            <person name="Amano N."/>
            <person name="Koike H."/>
            <person name="Makino S."/>
            <person name="Higuchi S."/>
            <person name="Kawashima-Ohya Y."/>
            <person name="Watanabe K."/>
            <person name="Yamazaki M."/>
            <person name="Kanehori K."/>
            <person name="Kawamoto T."/>
            <person name="Nunoshiba T."/>
            <person name="Yamamoto Y."/>
            <person name="Aramaki H."/>
            <person name="Makino K."/>
            <person name="Suzuki M."/>
        </authorList>
    </citation>
    <scope>NUCLEOTIDE SEQUENCE [LARGE SCALE GENOMIC DNA]</scope>
    <source>
        <strain evidence="8">ATCC 51530 / DSM 4299 / JCM 9571 / NBRC 15438 / GSS1</strain>
    </source>
</reference>
<dbReference type="AlphaFoldDB" id="Q97BP9"/>
<dbReference type="eggNOG" id="arCOG02881">
    <property type="taxonomic scope" value="Archaea"/>
</dbReference>
<evidence type="ECO:0000256" key="2">
    <source>
        <dbReference type="ARBA" id="ARBA00022692"/>
    </source>
</evidence>
<keyword evidence="4 5" id="KW-0472">Membrane</keyword>
<proteinExistence type="predicted"/>
<evidence type="ECO:0000313" key="7">
    <source>
        <dbReference type="EMBL" id="BAB59548.1"/>
    </source>
</evidence>
<comment type="subcellular location">
    <subcellularLocation>
        <location evidence="1">Membrane</location>
        <topology evidence="1">Multi-pass membrane protein</topology>
    </subcellularLocation>
</comment>
<evidence type="ECO:0000256" key="1">
    <source>
        <dbReference type="ARBA" id="ARBA00004141"/>
    </source>
</evidence>
<dbReference type="KEGG" id="tvo:TVG0394567"/>
<feature type="transmembrane region" description="Helical" evidence="5">
    <location>
        <begin position="112"/>
        <end position="132"/>
    </location>
</feature>
<keyword evidence="3 5" id="KW-1133">Transmembrane helix</keyword>
<evidence type="ECO:0000256" key="5">
    <source>
        <dbReference type="SAM" id="Phobius"/>
    </source>
</evidence>
<dbReference type="HOGENOM" id="CLU_083235_0_0_2"/>
<feature type="transmembrane region" description="Helical" evidence="5">
    <location>
        <begin position="243"/>
        <end position="261"/>
    </location>
</feature>
<dbReference type="Proteomes" id="UP000001017">
    <property type="component" value="Chromosome"/>
</dbReference>
<feature type="transmembrane region" description="Helical" evidence="5">
    <location>
        <begin position="28"/>
        <end position="51"/>
    </location>
</feature>
<feature type="transmembrane region" description="Helical" evidence="5">
    <location>
        <begin position="144"/>
        <end position="165"/>
    </location>
</feature>
<reference evidence="7 8" key="1">
    <citation type="journal article" date="1999" name="Proc. Jpn. Acad.">
        <title>Determination of the complete genomic DNA sequence of Thermoplasma volvanium GSS1.</title>
        <authorList>
            <person name="Kawashima T."/>
            <person name="Yamamoto Y."/>
            <person name="Aramaki H."/>
            <person name="Nunoshiba T."/>
            <person name="Kawamoto T."/>
            <person name="Watanabe K."/>
            <person name="Yamazaki M."/>
            <person name="Kanehori K."/>
            <person name="Amano N."/>
            <person name="Ohya Y."/>
            <person name="Makino K."/>
            <person name="Suzuki M."/>
        </authorList>
    </citation>
    <scope>NUCLEOTIDE SEQUENCE [LARGE SCALE GENOMIC DNA]</scope>
    <source>
        <strain evidence="8">ATCC 51530 / DSM 4299 / JCM 9571 / NBRC 15438 / GSS1</strain>
    </source>
</reference>
<dbReference type="Pfam" id="PF01699">
    <property type="entry name" value="Na_Ca_ex"/>
    <property type="match status" value="2"/>
</dbReference>
<feature type="domain" description="Sodium/calcium exchanger membrane region" evidence="6">
    <location>
        <begin position="146"/>
        <end position="266"/>
    </location>
</feature>
<sequence length="271" mass="29467">MAVLIVSSDRFFDEATAAMGRIGFSDRFSGSIFAAMVAVADEISLSIFSVILRTPLVGFGAVEGSNLVTLLFFVVWMPLFSIQKTRAFRADAVFVLLLSIITYYFSTVSSDFKIIAGILLSLFIVPYLMVYVRMPRGKSSTTEEFSLIMLVLSIVLLTAASQIIVEDTIALSELDHIDIAALSIYGIGIASAIPETVMIIVASIKKKVDISIGVLAGSSVYKMSIIPGLLIMTGKIETTGLDLPLMTIMILSVIFLFYTLYGTIKFKGGYR</sequence>
<gene>
    <name evidence="7" type="ORF">TVG0394567</name>
</gene>